<dbReference type="EMBL" id="CP031442">
    <property type="protein sequence ID" value="AXM05812.1"/>
    <property type="molecule type" value="Genomic_DNA"/>
</dbReference>
<feature type="region of interest" description="Disordered" evidence="1">
    <location>
        <begin position="49"/>
        <end position="75"/>
    </location>
</feature>
<feature type="compositionally biased region" description="Acidic residues" evidence="1">
    <location>
        <begin position="54"/>
        <end position="69"/>
    </location>
</feature>
<evidence type="ECO:0000313" key="4">
    <source>
        <dbReference type="Proteomes" id="UP000226191"/>
    </source>
</evidence>
<dbReference type="Proteomes" id="UP000226191">
    <property type="component" value="Unassembled WGS sequence"/>
</dbReference>
<reference evidence="2 5" key="2">
    <citation type="submission" date="2018-08" db="EMBL/GenBank/DDBJ databases">
        <title>Genome sequencing of Cutibacterium acnes KCOM 1315.</title>
        <authorList>
            <person name="Kook J.-K."/>
            <person name="Park S.-N."/>
            <person name="Lim Y.K."/>
        </authorList>
    </citation>
    <scope>NUCLEOTIDE SEQUENCE [LARGE SCALE GENOMIC DNA]</scope>
    <source>
        <strain evidence="2 5">KCOM 1315</strain>
    </source>
</reference>
<dbReference type="OrthoDB" id="4494979at2"/>
<dbReference type="GeneID" id="92857351"/>
<evidence type="ECO:0000256" key="1">
    <source>
        <dbReference type="SAM" id="MobiDB-lite"/>
    </source>
</evidence>
<name>A0A2B7I439_CUTAC</name>
<accession>A0A2B7I439</accession>
<evidence type="ECO:0000313" key="2">
    <source>
        <dbReference type="EMBL" id="AXM05812.1"/>
    </source>
</evidence>
<dbReference type="AlphaFoldDB" id="A0A2B7I439"/>
<dbReference type="EMBL" id="MVCE01000006">
    <property type="protein sequence ID" value="PGF32043.1"/>
    <property type="molecule type" value="Genomic_DNA"/>
</dbReference>
<proteinExistence type="predicted"/>
<evidence type="ECO:0000313" key="5">
    <source>
        <dbReference type="Proteomes" id="UP000256621"/>
    </source>
</evidence>
<gene>
    <name evidence="3" type="ORF">B1B09_11295</name>
    <name evidence="2" type="ORF">DXN06_00480</name>
</gene>
<organism evidence="3 4">
    <name type="scientific">Cutibacterium acnes</name>
    <name type="common">Propionibacterium acnes</name>
    <dbReference type="NCBI Taxonomy" id="1747"/>
    <lineage>
        <taxon>Bacteria</taxon>
        <taxon>Bacillati</taxon>
        <taxon>Actinomycetota</taxon>
        <taxon>Actinomycetes</taxon>
        <taxon>Propionibacteriales</taxon>
        <taxon>Propionibacteriaceae</taxon>
        <taxon>Cutibacterium</taxon>
    </lineage>
</organism>
<sequence length="75" mass="8088">MVDETITAANTINDRPVVVEFIIRTDAMVWPMVAFGASNDEITIARDMAPDWGDVGDDVAPGDEDSNDDEAGKMS</sequence>
<dbReference type="Proteomes" id="UP000256621">
    <property type="component" value="Chromosome"/>
</dbReference>
<dbReference type="RefSeq" id="WP_002516488.1">
    <property type="nucleotide sequence ID" value="NZ_AP019664.1"/>
</dbReference>
<reference evidence="3 4" key="1">
    <citation type="submission" date="2017-02" db="EMBL/GenBank/DDBJ databases">
        <title>Prevalence of linear plasmids in Cutibacterium acnes isolates obtained from cancerous prostatic tissue.</title>
        <authorList>
            <person name="Davidsson S."/>
            <person name="Bruggemann H."/>
        </authorList>
    </citation>
    <scope>NUCLEOTIDE SEQUENCE [LARGE SCALE GENOMIC DNA]</scope>
    <source>
        <strain evidence="3 4">11-78</strain>
    </source>
</reference>
<protein>
    <submittedName>
        <fullName evidence="3">Acetolactate synthase</fullName>
    </submittedName>
</protein>
<evidence type="ECO:0000313" key="3">
    <source>
        <dbReference type="EMBL" id="PGF32043.1"/>
    </source>
</evidence>